<evidence type="ECO:0000313" key="10">
    <source>
        <dbReference type="WBParaSite" id="Pan_g7064.t1"/>
    </source>
</evidence>
<accession>A0A7E4W4Y2</accession>
<dbReference type="Pfam" id="PF01697">
    <property type="entry name" value="Glyco_transf_92"/>
    <property type="match status" value="1"/>
</dbReference>
<dbReference type="PANTHER" id="PTHR21645:SF2">
    <property type="entry name" value="GLYCOSYLTRANSFERASE FAMILY 92 PROTEIN F59C6.8"/>
    <property type="match status" value="1"/>
</dbReference>
<evidence type="ECO:0000256" key="5">
    <source>
        <dbReference type="ARBA" id="ARBA00022692"/>
    </source>
</evidence>
<dbReference type="InterPro" id="IPR052012">
    <property type="entry name" value="GTase_92"/>
</dbReference>
<keyword evidence="5" id="KW-0812">Transmembrane</keyword>
<keyword evidence="3 8" id="KW-0328">Glycosyltransferase</keyword>
<dbReference type="PANTHER" id="PTHR21645">
    <property type="entry name" value="GLYCOSYLTRANSFERASE FAMILY 92 PROTEIN"/>
    <property type="match status" value="1"/>
</dbReference>
<proteinExistence type="inferred from homology"/>
<comment type="similarity">
    <text evidence="2 8">Belongs to the glycosyltransferase 92 family.</text>
</comment>
<evidence type="ECO:0000256" key="4">
    <source>
        <dbReference type="ARBA" id="ARBA00022679"/>
    </source>
</evidence>
<dbReference type="AlphaFoldDB" id="A0A7E4W4Y2"/>
<evidence type="ECO:0000256" key="8">
    <source>
        <dbReference type="RuleBase" id="RU366017"/>
    </source>
</evidence>
<evidence type="ECO:0000256" key="2">
    <source>
        <dbReference type="ARBA" id="ARBA00007647"/>
    </source>
</evidence>
<evidence type="ECO:0000256" key="6">
    <source>
        <dbReference type="ARBA" id="ARBA00022989"/>
    </source>
</evidence>
<dbReference type="WBParaSite" id="Pan_g7064.t1">
    <property type="protein sequence ID" value="Pan_g7064.t1"/>
    <property type="gene ID" value="Pan_g7064"/>
</dbReference>
<dbReference type="EC" id="2.4.1.-" evidence="8"/>
<keyword evidence="7" id="KW-0472">Membrane</keyword>
<evidence type="ECO:0000256" key="7">
    <source>
        <dbReference type="ARBA" id="ARBA00023136"/>
    </source>
</evidence>
<evidence type="ECO:0000256" key="3">
    <source>
        <dbReference type="ARBA" id="ARBA00022676"/>
    </source>
</evidence>
<sequence length="371" mass="42621">MPSSHFSTVNLTITIARNLYLTVSTPNKKPYKFVACMSRMVAVDDWAMVIFAMEAFRYFGGDLAVAPVECAIKEVMKLLRLYEKDGILKIQPAFKPRQIRELFYNTNQQTEYSNQISNSHECFYEFKESAEFISFPDWDDILMGYRQDSRFSTYYDMFAPLIQQYPNAAAFSLNRYHTALLTPVHELVNFSLANVLRKAVYSKTSVVPKMVIRPKLVASCWIHTSKVMENDTYFEMQTSAASFAHLNYALLTKHNATVKPGNSKSSFLDPDVLDSTFRSMLKRHSFVFENANFPFVSSFRGLISSCYRKITKDFVEDGLIYCPSIASCKYKTQNVAVEKSKTTYKEQVTAGPFLWIERKDSYFIADNKGCL</sequence>
<evidence type="ECO:0000313" key="9">
    <source>
        <dbReference type="Proteomes" id="UP000492821"/>
    </source>
</evidence>
<organism evidence="9 10">
    <name type="scientific">Panagrellus redivivus</name>
    <name type="common">Microworm</name>
    <dbReference type="NCBI Taxonomy" id="6233"/>
    <lineage>
        <taxon>Eukaryota</taxon>
        <taxon>Metazoa</taxon>
        <taxon>Ecdysozoa</taxon>
        <taxon>Nematoda</taxon>
        <taxon>Chromadorea</taxon>
        <taxon>Rhabditida</taxon>
        <taxon>Tylenchina</taxon>
        <taxon>Panagrolaimomorpha</taxon>
        <taxon>Panagrolaimoidea</taxon>
        <taxon>Panagrolaimidae</taxon>
        <taxon>Panagrellus</taxon>
    </lineage>
</organism>
<name>A0A7E4W4Y2_PANRE</name>
<evidence type="ECO:0000256" key="1">
    <source>
        <dbReference type="ARBA" id="ARBA00004167"/>
    </source>
</evidence>
<dbReference type="Proteomes" id="UP000492821">
    <property type="component" value="Unassembled WGS sequence"/>
</dbReference>
<protein>
    <recommendedName>
        <fullName evidence="8">Glycosyltransferase family 92 protein</fullName>
        <ecNumber evidence="8">2.4.1.-</ecNumber>
    </recommendedName>
</protein>
<keyword evidence="4 8" id="KW-0808">Transferase</keyword>
<comment type="subcellular location">
    <subcellularLocation>
        <location evidence="1">Membrane</location>
        <topology evidence="1">Single-pass membrane protein</topology>
    </subcellularLocation>
</comment>
<reference evidence="10" key="2">
    <citation type="submission" date="2020-10" db="UniProtKB">
        <authorList>
            <consortium name="WormBaseParasite"/>
        </authorList>
    </citation>
    <scope>IDENTIFICATION</scope>
</reference>
<dbReference type="InterPro" id="IPR008166">
    <property type="entry name" value="Glyco_transf_92"/>
</dbReference>
<keyword evidence="9" id="KW-1185">Reference proteome</keyword>
<keyword evidence="6" id="KW-1133">Transmembrane helix</keyword>
<dbReference type="GO" id="GO:0016020">
    <property type="term" value="C:membrane"/>
    <property type="evidence" value="ECO:0007669"/>
    <property type="project" value="UniProtKB-SubCell"/>
</dbReference>
<dbReference type="GO" id="GO:0016757">
    <property type="term" value="F:glycosyltransferase activity"/>
    <property type="evidence" value="ECO:0007669"/>
    <property type="project" value="UniProtKB-UniRule"/>
</dbReference>
<reference evidence="9" key="1">
    <citation type="journal article" date="2013" name="Genetics">
        <title>The draft genome and transcriptome of Panagrellus redivivus are shaped by the harsh demands of a free-living lifestyle.</title>
        <authorList>
            <person name="Srinivasan J."/>
            <person name="Dillman A.R."/>
            <person name="Macchietto M.G."/>
            <person name="Heikkinen L."/>
            <person name="Lakso M."/>
            <person name="Fracchia K.M."/>
            <person name="Antoshechkin I."/>
            <person name="Mortazavi A."/>
            <person name="Wong G."/>
            <person name="Sternberg P.W."/>
        </authorList>
    </citation>
    <scope>NUCLEOTIDE SEQUENCE [LARGE SCALE GENOMIC DNA]</scope>
    <source>
        <strain evidence="9">MT8872</strain>
    </source>
</reference>